<reference key="2">
    <citation type="submission" date="2011-04" db="EMBL/GenBank/DDBJ databases">
        <title>Complete sequence of chromosome of Haliscomenobacter hydrossis DSM 1100.</title>
        <authorList>
            <consortium name="US DOE Joint Genome Institute (JGI-PGF)"/>
            <person name="Lucas S."/>
            <person name="Han J."/>
            <person name="Lapidus A."/>
            <person name="Bruce D."/>
            <person name="Goodwin L."/>
            <person name="Pitluck S."/>
            <person name="Peters L."/>
            <person name="Kyrpides N."/>
            <person name="Mavromatis K."/>
            <person name="Ivanova N."/>
            <person name="Ovchinnikova G."/>
            <person name="Pagani I."/>
            <person name="Daligault H."/>
            <person name="Detter J.C."/>
            <person name="Han C."/>
            <person name="Land M."/>
            <person name="Hauser L."/>
            <person name="Markowitz V."/>
            <person name="Cheng J.-F."/>
            <person name="Hugenholtz P."/>
            <person name="Woyke T."/>
            <person name="Wu D."/>
            <person name="Verbarg S."/>
            <person name="Frueling A."/>
            <person name="Brambilla E."/>
            <person name="Klenk H.-P."/>
            <person name="Eisen J.A."/>
        </authorList>
    </citation>
    <scope>NUCLEOTIDE SEQUENCE</scope>
    <source>
        <strain>DSM 1100</strain>
    </source>
</reference>
<dbReference type="RefSeq" id="WP_013768714.1">
    <property type="nucleotide sequence ID" value="NC_015510.1"/>
</dbReference>
<dbReference type="STRING" id="760192.Halhy_6375"/>
<evidence type="ECO:0000313" key="2">
    <source>
        <dbReference type="Proteomes" id="UP000008461"/>
    </source>
</evidence>
<dbReference type="AlphaFoldDB" id="F4KQ33"/>
<organism evidence="1 2">
    <name type="scientific">Haliscomenobacter hydrossis (strain ATCC 27775 / DSM 1100 / LMG 10767 / O)</name>
    <dbReference type="NCBI Taxonomy" id="760192"/>
    <lineage>
        <taxon>Bacteria</taxon>
        <taxon>Pseudomonadati</taxon>
        <taxon>Bacteroidota</taxon>
        <taxon>Saprospiria</taxon>
        <taxon>Saprospirales</taxon>
        <taxon>Haliscomenobacteraceae</taxon>
        <taxon>Haliscomenobacter</taxon>
    </lineage>
</organism>
<evidence type="ECO:0000313" key="1">
    <source>
        <dbReference type="EMBL" id="AEE54194.1"/>
    </source>
</evidence>
<dbReference type="KEGG" id="hhy:Halhy_6375"/>
<sequence>MTNLKIEERRTSFEQWIENSQERLKMWFAKLPDQLVKELDFSPDSLDKVEEYILNRFDHYTAAFSEDNLEEIGTMVTYIGEVFIKNLAKANWYIHPDEFKEEVKNELYASVKIEGFTSYKIFLEIPPILNSRTGKELSKLFQLIQRRILEIQNEKDNKDSGNEKVTIEERGYAYQYMFLLTDPKYTLQQLQTWLETFYQKMIMEQKASLELPFPQYLLLHLRGNYRFHFIHKDEDWVKEESAEMADNYRGDAVSKDQIRQCASRIEFYGDEDPQMDYFNEQFSLLHQLKDEPGLLIFDYLNNQFIQEM</sequence>
<protein>
    <submittedName>
        <fullName evidence="1">Uncharacterized protein</fullName>
    </submittedName>
</protein>
<gene>
    <name evidence="1" type="ordered locus">Halhy_6375</name>
</gene>
<dbReference type="OrthoDB" id="987125at2"/>
<keyword evidence="2" id="KW-1185">Reference proteome</keyword>
<dbReference type="EMBL" id="CP002691">
    <property type="protein sequence ID" value="AEE54194.1"/>
    <property type="molecule type" value="Genomic_DNA"/>
</dbReference>
<reference evidence="1 2" key="1">
    <citation type="journal article" date="2011" name="Stand. Genomic Sci.">
        <title>Complete genome sequence of Haliscomenobacter hydrossis type strain (O).</title>
        <authorList>
            <consortium name="US DOE Joint Genome Institute (JGI-PGF)"/>
            <person name="Daligault H."/>
            <person name="Lapidus A."/>
            <person name="Zeytun A."/>
            <person name="Nolan M."/>
            <person name="Lucas S."/>
            <person name="Del Rio T.G."/>
            <person name="Tice H."/>
            <person name="Cheng J.F."/>
            <person name="Tapia R."/>
            <person name="Han C."/>
            <person name="Goodwin L."/>
            <person name="Pitluck S."/>
            <person name="Liolios K."/>
            <person name="Pagani I."/>
            <person name="Ivanova N."/>
            <person name="Huntemann M."/>
            <person name="Mavromatis K."/>
            <person name="Mikhailova N."/>
            <person name="Pati A."/>
            <person name="Chen A."/>
            <person name="Palaniappan K."/>
            <person name="Land M."/>
            <person name="Hauser L."/>
            <person name="Brambilla E.M."/>
            <person name="Rohde M."/>
            <person name="Verbarg S."/>
            <person name="Goker M."/>
            <person name="Bristow J."/>
            <person name="Eisen J.A."/>
            <person name="Markowitz V."/>
            <person name="Hugenholtz P."/>
            <person name="Kyrpides N.C."/>
            <person name="Klenk H.P."/>
            <person name="Woyke T."/>
        </authorList>
    </citation>
    <scope>NUCLEOTIDE SEQUENCE [LARGE SCALE GENOMIC DNA]</scope>
    <source>
        <strain evidence="2">ATCC 27775 / DSM 1100 / LMG 10767 / O</strain>
    </source>
</reference>
<dbReference type="Proteomes" id="UP000008461">
    <property type="component" value="Chromosome"/>
</dbReference>
<accession>F4KQ33</accession>
<dbReference type="HOGENOM" id="CLU_902445_0_0_10"/>
<name>F4KQ33_HALH1</name>
<proteinExistence type="predicted"/>